<sequence length="837" mass="94784">MQVATGALSPLLHKLGDLLVAELTLSSRVKKGVQSLTTELELMYVVLSKVGDVPADELHPQVRIWAGKVRELSYNMEDAVDAYMVRVCDGRQVELGPNNLKNRVKKFFKRTKKLFTNGKALHQISGAIHDAQELANQLGELRQRYDLVASTDGVANAIDPRLKAVYRDVTELVGIEDRRDEVIEKLFNGDDMSKQQLKTLSIVGFGGLGKTTLTKAVYDKIIKQFDCGVFVSVSRNPDITKIFKNMLYGLDSSKFANINEAIRDHEQLMNELRVFLQDKRYLIVIDDIWSEDAWEIIKCALPKSDLGSRVIITTRITSVSEACCPSCDDIIHKMKSLDNDDSKRLFYKRIFPQGSECPVELEQVSREILKKCGGVPLAIITIASLLASNDQQIKPKYQWDNLLSSIGRGLEEGGTAKDMQRILSFSYYDLPCYLRTCLLYLSIFPEDFEIDRDRLIWKWIAEGFIQGGEQDIRLFELGERYFTELINRNLIQPSYVDFHGRVRSCHVHDMVLDLICSLSTVENFVTILDGTKQRKSNSDSMVRRVSFQNSMSKHTTHQVNAISMSKLRSVTLFRTGVDMIQTLSNFHILRVLDLEGCNLQKSSHQIDLRYAENLLHLRYLGLEGTFVDVLPMGIGKLQFLQTMNLRTCMVMPSSVGRLGHLMCLYVDITVRLPVEIGNLVSLEELNEVMVGGTDAIEKELGKLAELSVLGLWWEGDDESVCNSLVVSLANLWKLHKLTSFLCGDARFDDSWDRWVPPPHLHAFYFYHCTSTLPRCFNSSLFPVLSCLHVVVDRVRLEVDIQILGKFPALRSLWLGTTKDQCTLLSKGSSLAMMHSPS</sequence>
<dbReference type="Gene3D" id="1.10.8.430">
    <property type="entry name" value="Helical domain of apoptotic protease-activating factors"/>
    <property type="match status" value="1"/>
</dbReference>
<keyword evidence="5" id="KW-0611">Plant defense</keyword>
<evidence type="ECO:0000256" key="1">
    <source>
        <dbReference type="ARBA" id="ARBA00008894"/>
    </source>
</evidence>
<dbReference type="Proteomes" id="UP000019116">
    <property type="component" value="Chromosome 7B"/>
</dbReference>
<dbReference type="PANTHER" id="PTHR23155:SF1116">
    <property type="entry name" value="OS12G0273300 PROTEIN"/>
    <property type="match status" value="1"/>
</dbReference>
<name>A0A3B6SLU3_WHEAT</name>
<dbReference type="OMA" id="SKHTTHQ"/>
<reference evidence="11" key="2">
    <citation type="submission" date="2018-10" db="UniProtKB">
        <authorList>
            <consortium name="EnsemblPlants"/>
        </authorList>
    </citation>
    <scope>IDENTIFICATION</scope>
</reference>
<dbReference type="GO" id="GO:0002758">
    <property type="term" value="P:innate immune response-activating signaling pathway"/>
    <property type="evidence" value="ECO:0007669"/>
    <property type="project" value="UniProtKB-ARBA"/>
</dbReference>
<evidence type="ECO:0000256" key="4">
    <source>
        <dbReference type="ARBA" id="ARBA00022741"/>
    </source>
</evidence>
<dbReference type="SUPFAM" id="SSF52540">
    <property type="entry name" value="P-loop containing nucleoside triphosphate hydrolases"/>
    <property type="match status" value="1"/>
</dbReference>
<feature type="domain" description="Disease resistance protein winged helix" evidence="9">
    <location>
        <begin position="443"/>
        <end position="515"/>
    </location>
</feature>
<dbReference type="GO" id="GO:0009626">
    <property type="term" value="P:plant-type hypersensitive response"/>
    <property type="evidence" value="ECO:0007669"/>
    <property type="project" value="UniProtKB-ARBA"/>
</dbReference>
<dbReference type="GO" id="GO:0042742">
    <property type="term" value="P:defense response to bacterium"/>
    <property type="evidence" value="ECO:0007669"/>
    <property type="project" value="UniProtKB-ARBA"/>
</dbReference>
<feature type="domain" description="NB-ARC" evidence="7">
    <location>
        <begin position="176"/>
        <end position="353"/>
    </location>
</feature>
<dbReference type="Pfam" id="PF23598">
    <property type="entry name" value="LRR_14"/>
    <property type="match status" value="1"/>
</dbReference>
<dbReference type="Gramene" id="TraesCS7B02G479900.1">
    <property type="protein sequence ID" value="TraesCS7B02G479900.1"/>
    <property type="gene ID" value="TraesCS7B02G479900"/>
</dbReference>
<dbReference type="AlphaFoldDB" id="A0A3B6SLU3"/>
<dbReference type="OrthoDB" id="1930487at2759"/>
<evidence type="ECO:0000259" key="9">
    <source>
        <dbReference type="Pfam" id="PF23559"/>
    </source>
</evidence>
<dbReference type="InterPro" id="IPR041118">
    <property type="entry name" value="Rx_N"/>
</dbReference>
<dbReference type="FunFam" id="1.10.10.10:FF:000322">
    <property type="entry name" value="Probable disease resistance protein At1g63360"/>
    <property type="match status" value="1"/>
</dbReference>
<dbReference type="Gene3D" id="1.20.5.4130">
    <property type="match status" value="1"/>
</dbReference>
<dbReference type="InterPro" id="IPR032675">
    <property type="entry name" value="LRR_dom_sf"/>
</dbReference>
<protein>
    <submittedName>
        <fullName evidence="11">Uncharacterized protein</fullName>
    </submittedName>
</protein>
<feature type="domain" description="Disease resistance N-terminal" evidence="8">
    <location>
        <begin position="7"/>
        <end position="98"/>
    </location>
</feature>
<dbReference type="Pfam" id="PF18052">
    <property type="entry name" value="Rx_N"/>
    <property type="match status" value="1"/>
</dbReference>
<dbReference type="SUPFAM" id="SSF52058">
    <property type="entry name" value="L domain-like"/>
    <property type="match status" value="1"/>
</dbReference>
<evidence type="ECO:0000313" key="12">
    <source>
        <dbReference type="Proteomes" id="UP000019116"/>
    </source>
</evidence>
<dbReference type="SMR" id="A0A3B6SLU3"/>
<dbReference type="Pfam" id="PF00931">
    <property type="entry name" value="NB-ARC"/>
    <property type="match status" value="1"/>
</dbReference>
<dbReference type="InterPro" id="IPR038005">
    <property type="entry name" value="RX-like_CC"/>
</dbReference>
<evidence type="ECO:0000259" key="10">
    <source>
        <dbReference type="Pfam" id="PF23598"/>
    </source>
</evidence>
<proteinExistence type="inferred from homology"/>
<dbReference type="InterPro" id="IPR042197">
    <property type="entry name" value="Apaf_helical"/>
</dbReference>
<reference evidence="11" key="1">
    <citation type="submission" date="2018-08" db="EMBL/GenBank/DDBJ databases">
        <authorList>
            <person name="Rossello M."/>
        </authorList>
    </citation>
    <scope>NUCLEOTIDE SEQUENCE [LARGE SCALE GENOMIC DNA]</scope>
    <source>
        <strain evidence="11">cv. Chinese Spring</strain>
    </source>
</reference>
<evidence type="ECO:0000256" key="5">
    <source>
        <dbReference type="ARBA" id="ARBA00022821"/>
    </source>
</evidence>
<evidence type="ECO:0000313" key="11">
    <source>
        <dbReference type="EnsemblPlants" id="TraesCS7B02G479900.1"/>
    </source>
</evidence>
<dbReference type="InterPro" id="IPR036388">
    <property type="entry name" value="WH-like_DNA-bd_sf"/>
</dbReference>
<dbReference type="Pfam" id="PF23559">
    <property type="entry name" value="WHD_DRP"/>
    <property type="match status" value="1"/>
</dbReference>
<evidence type="ECO:0000259" key="8">
    <source>
        <dbReference type="Pfam" id="PF18052"/>
    </source>
</evidence>
<accession>A0A3B6SLU3</accession>
<dbReference type="InterPro" id="IPR002182">
    <property type="entry name" value="NB-ARC"/>
</dbReference>
<comment type="similarity">
    <text evidence="1">Belongs to the disease resistance NB-LRR family.</text>
</comment>
<evidence type="ECO:0000256" key="3">
    <source>
        <dbReference type="ARBA" id="ARBA00022737"/>
    </source>
</evidence>
<evidence type="ECO:0000259" key="7">
    <source>
        <dbReference type="Pfam" id="PF00931"/>
    </source>
</evidence>
<dbReference type="InterPro" id="IPR055414">
    <property type="entry name" value="LRR_R13L4/SHOC2-like"/>
</dbReference>
<keyword evidence="4" id="KW-0547">Nucleotide-binding</keyword>
<dbReference type="PaxDb" id="4565-Traes_7BL_0665E8707.2"/>
<keyword evidence="12" id="KW-1185">Reference proteome</keyword>
<dbReference type="PANTHER" id="PTHR23155">
    <property type="entry name" value="DISEASE RESISTANCE PROTEIN RP"/>
    <property type="match status" value="1"/>
</dbReference>
<keyword evidence="6" id="KW-0175">Coiled coil</keyword>
<dbReference type="Gene3D" id="3.80.10.10">
    <property type="entry name" value="Ribonuclease Inhibitor"/>
    <property type="match status" value="1"/>
</dbReference>
<organism evidence="11">
    <name type="scientific">Triticum aestivum</name>
    <name type="common">Wheat</name>
    <dbReference type="NCBI Taxonomy" id="4565"/>
    <lineage>
        <taxon>Eukaryota</taxon>
        <taxon>Viridiplantae</taxon>
        <taxon>Streptophyta</taxon>
        <taxon>Embryophyta</taxon>
        <taxon>Tracheophyta</taxon>
        <taxon>Spermatophyta</taxon>
        <taxon>Magnoliopsida</taxon>
        <taxon>Liliopsida</taxon>
        <taxon>Poales</taxon>
        <taxon>Poaceae</taxon>
        <taxon>BOP clade</taxon>
        <taxon>Pooideae</taxon>
        <taxon>Triticodae</taxon>
        <taxon>Triticeae</taxon>
        <taxon>Triticinae</taxon>
        <taxon>Triticum</taxon>
    </lineage>
</organism>
<keyword evidence="3" id="KW-0677">Repeat</keyword>
<dbReference type="PRINTS" id="PR00364">
    <property type="entry name" value="DISEASERSIST"/>
</dbReference>
<evidence type="ECO:0000256" key="2">
    <source>
        <dbReference type="ARBA" id="ARBA00022614"/>
    </source>
</evidence>
<dbReference type="InterPro" id="IPR027417">
    <property type="entry name" value="P-loop_NTPase"/>
</dbReference>
<dbReference type="EnsemblPlants" id="TraesCS7B02G479900.1">
    <property type="protein sequence ID" value="TraesCS7B02G479900.1"/>
    <property type="gene ID" value="TraesCS7B02G479900"/>
</dbReference>
<dbReference type="InterPro" id="IPR058922">
    <property type="entry name" value="WHD_DRP"/>
</dbReference>
<dbReference type="GO" id="GO:0043531">
    <property type="term" value="F:ADP binding"/>
    <property type="evidence" value="ECO:0007669"/>
    <property type="project" value="InterPro"/>
</dbReference>
<dbReference type="Gene3D" id="3.40.50.300">
    <property type="entry name" value="P-loop containing nucleotide triphosphate hydrolases"/>
    <property type="match status" value="1"/>
</dbReference>
<dbReference type="InterPro" id="IPR044974">
    <property type="entry name" value="Disease_R_plants"/>
</dbReference>
<dbReference type="Gene3D" id="1.10.10.10">
    <property type="entry name" value="Winged helix-like DNA-binding domain superfamily/Winged helix DNA-binding domain"/>
    <property type="match status" value="1"/>
</dbReference>
<dbReference type="CDD" id="cd14798">
    <property type="entry name" value="RX-CC_like"/>
    <property type="match status" value="1"/>
</dbReference>
<keyword evidence="2" id="KW-0433">Leucine-rich repeat</keyword>
<feature type="domain" description="Disease resistance R13L4/SHOC-2-like LRR" evidence="10">
    <location>
        <begin position="566"/>
        <end position="822"/>
    </location>
</feature>
<dbReference type="Gramene" id="TraesCS7B03G1288800.1">
    <property type="protein sequence ID" value="TraesCS7B03G1288800.1.CDS"/>
    <property type="gene ID" value="TraesCS7B03G1288800"/>
</dbReference>
<evidence type="ECO:0000256" key="6">
    <source>
        <dbReference type="ARBA" id="ARBA00023054"/>
    </source>
</evidence>
<dbReference type="FunFam" id="3.40.50.300:FF:001091">
    <property type="entry name" value="Probable disease resistance protein At1g61300"/>
    <property type="match status" value="1"/>
</dbReference>